<evidence type="ECO:0000256" key="2">
    <source>
        <dbReference type="ARBA" id="ARBA00004370"/>
    </source>
</evidence>
<evidence type="ECO:0000259" key="9">
    <source>
        <dbReference type="PROSITE" id="PS50109"/>
    </source>
</evidence>
<reference evidence="11" key="1">
    <citation type="submission" date="2021-02" db="EMBL/GenBank/DDBJ databases">
        <title>Metagenome-assembled genomes from human diarrheal sample B26.</title>
        <authorList>
            <person name="Ateba T.P."/>
            <person name="Alayande K.A."/>
            <person name="Mwanza M."/>
        </authorList>
    </citation>
    <scope>NUCLEOTIDE SEQUENCE</scope>
    <source>
        <strain evidence="11">06WH</strain>
    </source>
</reference>
<dbReference type="EC" id="2.7.13.3" evidence="3"/>
<gene>
    <name evidence="11" type="ORF">JTJ23_12355</name>
</gene>
<evidence type="ECO:0000256" key="5">
    <source>
        <dbReference type="ARBA" id="ARBA00022679"/>
    </source>
</evidence>
<evidence type="ECO:0000256" key="7">
    <source>
        <dbReference type="ARBA" id="ARBA00023012"/>
    </source>
</evidence>
<protein>
    <recommendedName>
        <fullName evidence="3">histidine kinase</fullName>
        <ecNumber evidence="3">2.7.13.3</ecNumber>
    </recommendedName>
</protein>
<dbReference type="InterPro" id="IPR036890">
    <property type="entry name" value="HATPase_C_sf"/>
</dbReference>
<keyword evidence="8" id="KW-0472">Membrane</keyword>
<keyword evidence="5" id="KW-0808">Transferase</keyword>
<feature type="domain" description="HAMP" evidence="10">
    <location>
        <begin position="228"/>
        <end position="280"/>
    </location>
</feature>
<feature type="transmembrane region" description="Helical" evidence="8">
    <location>
        <begin position="45"/>
        <end position="64"/>
    </location>
</feature>
<dbReference type="InterPro" id="IPR050351">
    <property type="entry name" value="BphY/WalK/GraS-like"/>
</dbReference>
<dbReference type="SUPFAM" id="SSF55874">
    <property type="entry name" value="ATPase domain of HSP90 chaperone/DNA topoisomerase II/histidine kinase"/>
    <property type="match status" value="1"/>
</dbReference>
<name>A0A939CFB4_9FIRM</name>
<evidence type="ECO:0000256" key="3">
    <source>
        <dbReference type="ARBA" id="ARBA00012438"/>
    </source>
</evidence>
<dbReference type="InterPro" id="IPR004358">
    <property type="entry name" value="Sig_transdc_His_kin-like_C"/>
</dbReference>
<dbReference type="PRINTS" id="PR00344">
    <property type="entry name" value="BCTRLSENSOR"/>
</dbReference>
<evidence type="ECO:0000256" key="1">
    <source>
        <dbReference type="ARBA" id="ARBA00000085"/>
    </source>
</evidence>
<dbReference type="PROSITE" id="PS50885">
    <property type="entry name" value="HAMP"/>
    <property type="match status" value="1"/>
</dbReference>
<keyword evidence="8" id="KW-0812">Transmembrane</keyword>
<dbReference type="PANTHER" id="PTHR45453:SF1">
    <property type="entry name" value="PHOSPHATE REGULON SENSOR PROTEIN PHOR"/>
    <property type="match status" value="1"/>
</dbReference>
<dbReference type="InterPro" id="IPR003660">
    <property type="entry name" value="HAMP_dom"/>
</dbReference>
<dbReference type="GO" id="GO:0004721">
    <property type="term" value="F:phosphoprotein phosphatase activity"/>
    <property type="evidence" value="ECO:0007669"/>
    <property type="project" value="TreeGrafter"/>
</dbReference>
<keyword evidence="8" id="KW-1133">Transmembrane helix</keyword>
<sequence>MYISAVCAKRLRKIQVNRSTFTQSGELVTISRLKNKEKWKFLRSLRFRITVILVIIGIVPCVILEKSIVNSYEDRAVSVRSITVKNQCDIICNQLIQQNYMEDPGSDVINGQLSMLTNIYGGRILIIDQDFRVIKDTYDMDRGKTIISQEVIQSFQGKETSQYDRKNSYLEMTVRIQNTETKETLGVMLVSISADEIRANMKILETKGMTILSIIALLVLVFGYLLAGILMKPFQKVTRSIEDITDGYLDESISVPDYLETELITDAFNKMLTRVRTLDDSRQEFVSNVSHELKTPLASMKVLADSLNGQEGVPVELYQEFMQDITSEIDRENQIITDLLSLVKMDKKVADLNITQVNINELLEQLLKRLHPIAAQKNVELILDSFRPVNAEVDATKLSLAFSNLIENGIKYNNENGWVRVSLNADHKYFYVTVADSGIGIPEESIAHIFERFYRVDKSHSREIGGTGLGLAIARSAIVMHRGAIRVYSKENEGTTFSVRIPLNYVM</sequence>
<dbReference type="FunFam" id="3.30.565.10:FF:000006">
    <property type="entry name" value="Sensor histidine kinase WalK"/>
    <property type="match status" value="1"/>
</dbReference>
<dbReference type="Gene3D" id="6.10.340.10">
    <property type="match status" value="1"/>
</dbReference>
<dbReference type="InterPro" id="IPR003661">
    <property type="entry name" value="HisK_dim/P_dom"/>
</dbReference>
<evidence type="ECO:0000256" key="8">
    <source>
        <dbReference type="SAM" id="Phobius"/>
    </source>
</evidence>
<dbReference type="SMART" id="SM00387">
    <property type="entry name" value="HATPase_c"/>
    <property type="match status" value="1"/>
</dbReference>
<dbReference type="SMART" id="SM00388">
    <property type="entry name" value="HisKA"/>
    <property type="match status" value="1"/>
</dbReference>
<dbReference type="Pfam" id="PF00512">
    <property type="entry name" value="HisKA"/>
    <property type="match status" value="1"/>
</dbReference>
<accession>A0A939CFB4</accession>
<dbReference type="PANTHER" id="PTHR45453">
    <property type="entry name" value="PHOSPHATE REGULON SENSOR PROTEIN PHOR"/>
    <property type="match status" value="1"/>
</dbReference>
<comment type="caution">
    <text evidence="11">The sequence shown here is derived from an EMBL/GenBank/DDBJ whole genome shotgun (WGS) entry which is preliminary data.</text>
</comment>
<dbReference type="CDD" id="cd00075">
    <property type="entry name" value="HATPase"/>
    <property type="match status" value="1"/>
</dbReference>
<dbReference type="Gene3D" id="1.10.287.130">
    <property type="match status" value="1"/>
</dbReference>
<dbReference type="CDD" id="cd00082">
    <property type="entry name" value="HisKA"/>
    <property type="match status" value="1"/>
</dbReference>
<dbReference type="EMBL" id="JAFHBD010000062">
    <property type="protein sequence ID" value="MBN2954350.1"/>
    <property type="molecule type" value="Genomic_DNA"/>
</dbReference>
<dbReference type="Gene3D" id="3.30.565.10">
    <property type="entry name" value="Histidine kinase-like ATPase, C-terminal domain"/>
    <property type="match status" value="1"/>
</dbReference>
<dbReference type="GO" id="GO:0016036">
    <property type="term" value="P:cellular response to phosphate starvation"/>
    <property type="evidence" value="ECO:0007669"/>
    <property type="project" value="TreeGrafter"/>
</dbReference>
<dbReference type="GO" id="GO:0000155">
    <property type="term" value="F:phosphorelay sensor kinase activity"/>
    <property type="evidence" value="ECO:0007669"/>
    <property type="project" value="InterPro"/>
</dbReference>
<dbReference type="Pfam" id="PF02518">
    <property type="entry name" value="HATPase_c"/>
    <property type="match status" value="1"/>
</dbReference>
<evidence type="ECO:0000259" key="10">
    <source>
        <dbReference type="PROSITE" id="PS50885"/>
    </source>
</evidence>
<comment type="catalytic activity">
    <reaction evidence="1">
        <text>ATP + protein L-histidine = ADP + protein N-phospho-L-histidine.</text>
        <dbReference type="EC" id="2.7.13.3"/>
    </reaction>
</comment>
<keyword evidence="7" id="KW-0902">Two-component regulatory system</keyword>
<dbReference type="InterPro" id="IPR005467">
    <property type="entry name" value="His_kinase_dom"/>
</dbReference>
<dbReference type="Proteomes" id="UP000737612">
    <property type="component" value="Unassembled WGS sequence"/>
</dbReference>
<evidence type="ECO:0000313" key="12">
    <source>
        <dbReference type="Proteomes" id="UP000737612"/>
    </source>
</evidence>
<keyword evidence="4" id="KW-0597">Phosphoprotein</keyword>
<dbReference type="SUPFAM" id="SSF47384">
    <property type="entry name" value="Homodimeric domain of signal transducing histidine kinase"/>
    <property type="match status" value="1"/>
</dbReference>
<dbReference type="PROSITE" id="PS50109">
    <property type="entry name" value="HIS_KIN"/>
    <property type="match status" value="1"/>
</dbReference>
<dbReference type="AlphaFoldDB" id="A0A939CFB4"/>
<dbReference type="InterPro" id="IPR003594">
    <property type="entry name" value="HATPase_dom"/>
</dbReference>
<feature type="domain" description="Histidine kinase" evidence="9">
    <location>
        <begin position="288"/>
        <end position="505"/>
    </location>
</feature>
<feature type="transmembrane region" description="Helical" evidence="8">
    <location>
        <begin position="211"/>
        <end position="231"/>
    </location>
</feature>
<keyword evidence="6 11" id="KW-0418">Kinase</keyword>
<dbReference type="InterPro" id="IPR036097">
    <property type="entry name" value="HisK_dim/P_sf"/>
</dbReference>
<evidence type="ECO:0000256" key="6">
    <source>
        <dbReference type="ARBA" id="ARBA00022777"/>
    </source>
</evidence>
<comment type="subcellular location">
    <subcellularLocation>
        <location evidence="2">Membrane</location>
    </subcellularLocation>
</comment>
<dbReference type="GO" id="GO:0005886">
    <property type="term" value="C:plasma membrane"/>
    <property type="evidence" value="ECO:0007669"/>
    <property type="project" value="TreeGrafter"/>
</dbReference>
<organism evidence="11 12">
    <name type="scientific">Fusicatenibacter saccharivorans</name>
    <dbReference type="NCBI Taxonomy" id="1150298"/>
    <lineage>
        <taxon>Bacteria</taxon>
        <taxon>Bacillati</taxon>
        <taxon>Bacillota</taxon>
        <taxon>Clostridia</taxon>
        <taxon>Lachnospirales</taxon>
        <taxon>Lachnospiraceae</taxon>
        <taxon>Fusicatenibacter</taxon>
    </lineage>
</organism>
<proteinExistence type="predicted"/>
<evidence type="ECO:0000313" key="11">
    <source>
        <dbReference type="EMBL" id="MBN2954350.1"/>
    </source>
</evidence>
<evidence type="ECO:0000256" key="4">
    <source>
        <dbReference type="ARBA" id="ARBA00022553"/>
    </source>
</evidence>